<evidence type="ECO:0000256" key="2">
    <source>
        <dbReference type="SAM" id="MobiDB-lite"/>
    </source>
</evidence>
<dbReference type="InterPro" id="IPR033192">
    <property type="entry name" value="ODAD3"/>
</dbReference>
<dbReference type="GO" id="GO:0036158">
    <property type="term" value="P:outer dynein arm assembly"/>
    <property type="evidence" value="ECO:0007669"/>
    <property type="project" value="InterPro"/>
</dbReference>
<organism evidence="4 5">
    <name type="scientific">Cyprinus carpio</name>
    <name type="common">Common carp</name>
    <dbReference type="NCBI Taxonomy" id="7962"/>
    <lineage>
        <taxon>Eukaryota</taxon>
        <taxon>Metazoa</taxon>
        <taxon>Chordata</taxon>
        <taxon>Craniata</taxon>
        <taxon>Vertebrata</taxon>
        <taxon>Euteleostomi</taxon>
        <taxon>Actinopterygii</taxon>
        <taxon>Neopterygii</taxon>
        <taxon>Teleostei</taxon>
        <taxon>Ostariophysi</taxon>
        <taxon>Cypriniformes</taxon>
        <taxon>Cyprinidae</taxon>
        <taxon>Cyprininae</taxon>
        <taxon>Cyprinus</taxon>
    </lineage>
</organism>
<feature type="compositionally biased region" description="Acidic residues" evidence="2">
    <location>
        <begin position="502"/>
        <end position="514"/>
    </location>
</feature>
<feature type="region of interest" description="Disordered" evidence="2">
    <location>
        <begin position="254"/>
        <end position="293"/>
    </location>
</feature>
<sequence length="546" mass="64082">MFIKMLAMSVSEDIELPTHDEISELQRKIHLLNGDYSIAHIENSQSAKNREIILRLRLENAKLHKKQLEGDEQVIKDVFQGHGMEKESFRNMSVKAAQTVLEKQVCDKMKKQNALKHTSQTQRQHLEDLKLLIMKPQNSSPLPDTQKGEEEKKLRILENSLEKSQLKYHEAVHITQGYRKLKEHLQEESLTFQPQLDKMETEVYWQTQVLRDLQVMNNNVLLFKDAAKAELQLQEEQVYRERREREKILSRYKKQAEERMAQSERMKRRPQWVSMNPDELSSEAPRTPTTVGEEEESISTFEEAFQHVKEATGVTDSQEIVDRFISQGETQEHLEKMKAENERMLLELKDERSMSHTQYQDVKYSRETEFSSVRQMLQDCEHDLQQEQQHRDAAKEGLERLTHTLNTVKAGVQQLSDKLQPIPLQMKDPSLQLPLDSEEHMLLLMSEADQKLKLLKEELQDKDLATIMKEMEEEEFHARIAGKLPQNNTRIQLPETQKQDFFDDEEDSGVDDGDVTNRVTLKHQSQSIIEKNTRRKTRIKKRKGQL</sequence>
<proteinExistence type="predicted"/>
<feature type="compositionally biased region" description="Basic residues" evidence="2">
    <location>
        <begin position="533"/>
        <end position="546"/>
    </location>
</feature>
<dbReference type="AlphaFoldDB" id="A0A8C2AET3"/>
<keyword evidence="1" id="KW-0175">Coiled coil</keyword>
<name>A0A8C2AET3_CYPCA</name>
<feature type="compositionally biased region" description="Polar residues" evidence="2">
    <location>
        <begin position="517"/>
        <end position="530"/>
    </location>
</feature>
<evidence type="ECO:0000259" key="3">
    <source>
        <dbReference type="Pfam" id="PF21773"/>
    </source>
</evidence>
<protein>
    <submittedName>
        <fullName evidence="4">Coiled-coil domain containing 151</fullName>
    </submittedName>
</protein>
<evidence type="ECO:0000256" key="1">
    <source>
        <dbReference type="ARBA" id="ARBA00023054"/>
    </source>
</evidence>
<evidence type="ECO:0000313" key="4">
    <source>
        <dbReference type="Ensembl" id="ENSCCRP00015103735.1"/>
    </source>
</evidence>
<dbReference type="GO" id="GO:0035253">
    <property type="term" value="C:ciliary rootlet"/>
    <property type="evidence" value="ECO:0007669"/>
    <property type="project" value="TreeGrafter"/>
</dbReference>
<dbReference type="PANTHER" id="PTHR46518:SF1">
    <property type="entry name" value="OUTER DYNEIN ARM-DOCKING COMPLEX SUBUNIT 3"/>
    <property type="match status" value="1"/>
</dbReference>
<dbReference type="GO" id="GO:0097542">
    <property type="term" value="C:ciliary tip"/>
    <property type="evidence" value="ECO:0007669"/>
    <property type="project" value="TreeGrafter"/>
</dbReference>
<feature type="compositionally biased region" description="Basic and acidic residues" evidence="2">
    <location>
        <begin position="254"/>
        <end position="265"/>
    </location>
</feature>
<feature type="domain" description="ODAD1 central coiled coil region" evidence="3">
    <location>
        <begin position="151"/>
        <end position="420"/>
    </location>
</feature>
<dbReference type="Pfam" id="PF21773">
    <property type="entry name" value="ODAD1_CC"/>
    <property type="match status" value="1"/>
</dbReference>
<evidence type="ECO:0000313" key="5">
    <source>
        <dbReference type="Proteomes" id="UP000694700"/>
    </source>
</evidence>
<dbReference type="Ensembl" id="ENSCCRT00015107079.1">
    <property type="protein sequence ID" value="ENSCCRP00015103735.1"/>
    <property type="gene ID" value="ENSCCRG00015041445.1"/>
</dbReference>
<dbReference type="PANTHER" id="PTHR46518">
    <property type="entry name" value="COILED-COIL DOMAIN-CONTAINING PROTEIN 151"/>
    <property type="match status" value="1"/>
</dbReference>
<reference evidence="4" key="1">
    <citation type="submission" date="2025-08" db="UniProtKB">
        <authorList>
            <consortium name="Ensembl"/>
        </authorList>
    </citation>
    <scope>IDENTIFICATION</scope>
</reference>
<feature type="region of interest" description="Disordered" evidence="2">
    <location>
        <begin position="493"/>
        <end position="546"/>
    </location>
</feature>
<dbReference type="Proteomes" id="UP000694700">
    <property type="component" value="Unplaced"/>
</dbReference>
<dbReference type="InterPro" id="IPR049258">
    <property type="entry name" value="ODAD1_CC"/>
</dbReference>
<dbReference type="GO" id="GO:0036064">
    <property type="term" value="C:ciliary basal body"/>
    <property type="evidence" value="ECO:0007669"/>
    <property type="project" value="TreeGrafter"/>
</dbReference>
<dbReference type="GO" id="GO:0003341">
    <property type="term" value="P:cilium movement"/>
    <property type="evidence" value="ECO:0007669"/>
    <property type="project" value="InterPro"/>
</dbReference>
<accession>A0A8C2AET3</accession>